<dbReference type="GO" id="GO:0005524">
    <property type="term" value="F:ATP binding"/>
    <property type="evidence" value="ECO:0007669"/>
    <property type="project" value="UniProtKB-UniRule"/>
</dbReference>
<dbReference type="PRINTS" id="PR00101">
    <property type="entry name" value="ATCASE"/>
</dbReference>
<dbReference type="FunFam" id="3.40.50.880:FF:000006">
    <property type="entry name" value="Carbamoyl-phosphate synthase 1, mitochondrial"/>
    <property type="match status" value="1"/>
</dbReference>
<evidence type="ECO:0000256" key="11">
    <source>
        <dbReference type="ARBA" id="ARBA00022723"/>
    </source>
</evidence>
<evidence type="ECO:0000256" key="26">
    <source>
        <dbReference type="ARBA" id="ARBA00048816"/>
    </source>
</evidence>
<proteinExistence type="inferred from homology"/>
<dbReference type="InterPro" id="IPR002474">
    <property type="entry name" value="CarbamoylP_synth_ssu_N"/>
</dbReference>
<dbReference type="GO" id="GO:0004088">
    <property type="term" value="F:carbamoyl-phosphate synthase (glutamine-hydrolyzing) activity"/>
    <property type="evidence" value="ECO:0007669"/>
    <property type="project" value="UniProtKB-EC"/>
</dbReference>
<dbReference type="PRINTS" id="PR00100">
    <property type="entry name" value="AOTCASE"/>
</dbReference>
<dbReference type="PROSITE" id="PS00483">
    <property type="entry name" value="DIHYDROOROTASE_2"/>
    <property type="match status" value="1"/>
</dbReference>
<dbReference type="InterPro" id="IPR036480">
    <property type="entry name" value="CarbP_synth_ssu_N_sf"/>
</dbReference>
<keyword evidence="14" id="KW-0378">Hydrolase</keyword>
<dbReference type="SUPFAM" id="SSF52021">
    <property type="entry name" value="Carbamoyl phosphate synthetase, small subunit N-terminal domain"/>
    <property type="match status" value="1"/>
</dbReference>
<evidence type="ECO:0000256" key="8">
    <source>
        <dbReference type="ARBA" id="ARBA00022553"/>
    </source>
</evidence>
<dbReference type="NCBIfam" id="TIGR01368">
    <property type="entry name" value="CPSaseIIsmall"/>
    <property type="match status" value="1"/>
</dbReference>
<dbReference type="InterPro" id="IPR005483">
    <property type="entry name" value="CPSase_dom"/>
</dbReference>
<keyword evidence="15" id="KW-0862">Zinc</keyword>
<dbReference type="InterPro" id="IPR029062">
    <property type="entry name" value="Class_I_gatase-like"/>
</dbReference>
<comment type="similarity">
    <text evidence="23">In the 2nd section; belongs to the CarB family.</text>
</comment>
<organism evidence="34 35">
    <name type="scientific">Cylicocyclus nassatus</name>
    <name type="common">Nematode worm</name>
    <dbReference type="NCBI Taxonomy" id="53992"/>
    <lineage>
        <taxon>Eukaryota</taxon>
        <taxon>Metazoa</taxon>
        <taxon>Ecdysozoa</taxon>
        <taxon>Nematoda</taxon>
        <taxon>Chromadorea</taxon>
        <taxon>Rhabditida</taxon>
        <taxon>Rhabditina</taxon>
        <taxon>Rhabditomorpha</taxon>
        <taxon>Strongyloidea</taxon>
        <taxon>Strongylidae</taxon>
        <taxon>Cylicocyclus</taxon>
    </lineage>
</organism>
<keyword evidence="9" id="KW-0436">Ligase</keyword>
<comment type="subunit">
    <text evidence="6">Homohexamer.</text>
</comment>
<dbReference type="SUPFAM" id="SSF51556">
    <property type="entry name" value="Metallo-dependent hydrolases"/>
    <property type="match status" value="1"/>
</dbReference>
<dbReference type="NCBIfam" id="TIGR00670">
    <property type="entry name" value="asp_carb_tr"/>
    <property type="match status" value="1"/>
</dbReference>
<dbReference type="GO" id="GO:0016597">
    <property type="term" value="F:amino acid binding"/>
    <property type="evidence" value="ECO:0007669"/>
    <property type="project" value="InterPro"/>
</dbReference>
<gene>
    <name evidence="34" type="ORF">CYNAS_LOCUS7959</name>
</gene>
<dbReference type="InterPro" id="IPR017926">
    <property type="entry name" value="GATASE"/>
</dbReference>
<dbReference type="FunFam" id="1.10.1030.10:FF:000001">
    <property type="entry name" value="Carbamoyl-phosphate synthase large chain"/>
    <property type="match status" value="1"/>
</dbReference>
<dbReference type="FunFam" id="3.30.1490.20:FF:000001">
    <property type="entry name" value="Carbamoyl-phosphate synthase large chain"/>
    <property type="match status" value="1"/>
</dbReference>
<evidence type="ECO:0000256" key="15">
    <source>
        <dbReference type="ARBA" id="ARBA00022833"/>
    </source>
</evidence>
<reference evidence="34" key="1">
    <citation type="submission" date="2023-07" db="EMBL/GenBank/DDBJ databases">
        <authorList>
            <consortium name="CYATHOMIX"/>
        </authorList>
    </citation>
    <scope>NUCLEOTIDE SEQUENCE</scope>
    <source>
        <strain evidence="34">N/A</strain>
    </source>
</reference>
<dbReference type="Pfam" id="PF00988">
    <property type="entry name" value="CPSase_sm_chain"/>
    <property type="match status" value="1"/>
</dbReference>
<keyword evidence="12" id="KW-0677">Repeat</keyword>
<dbReference type="CDD" id="cd01423">
    <property type="entry name" value="MGS_CPS_I_III"/>
    <property type="match status" value="1"/>
</dbReference>
<keyword evidence="7" id="KW-0963">Cytoplasm</keyword>
<dbReference type="Pfam" id="PF02729">
    <property type="entry name" value="OTCace_N"/>
    <property type="match status" value="1"/>
</dbReference>
<dbReference type="Gene3D" id="3.40.50.880">
    <property type="match status" value="1"/>
</dbReference>
<keyword evidence="18" id="KW-0665">Pyrimidine biosynthesis</keyword>
<dbReference type="Proteomes" id="UP001176961">
    <property type="component" value="Unassembled WGS sequence"/>
</dbReference>
<dbReference type="PROSITE" id="PS51273">
    <property type="entry name" value="GATASE_TYPE_1"/>
    <property type="match status" value="1"/>
</dbReference>
<dbReference type="Pfam" id="PF12890">
    <property type="entry name" value="DHOase"/>
    <property type="match status" value="1"/>
</dbReference>
<dbReference type="NCBIfam" id="TIGR01369">
    <property type="entry name" value="CPSaseII_lrg"/>
    <property type="match status" value="1"/>
</dbReference>
<protein>
    <recommendedName>
        <fullName evidence="36">Dihydroorotase</fullName>
    </recommendedName>
</protein>
<dbReference type="Gene3D" id="3.40.50.1370">
    <property type="entry name" value="Aspartate/ornithine carbamoyltransferase"/>
    <property type="match status" value="2"/>
</dbReference>
<dbReference type="PANTHER" id="PTHR11405">
    <property type="entry name" value="CARBAMOYLTRANSFERASE FAMILY MEMBER"/>
    <property type="match status" value="1"/>
</dbReference>
<evidence type="ECO:0000313" key="34">
    <source>
        <dbReference type="EMBL" id="CAJ0595976.1"/>
    </source>
</evidence>
<evidence type="ECO:0000256" key="13">
    <source>
        <dbReference type="ARBA" id="ARBA00022741"/>
    </source>
</evidence>
<dbReference type="InterPro" id="IPR035686">
    <property type="entry name" value="CPSase_GATase1"/>
</dbReference>
<dbReference type="InterPro" id="IPR024403">
    <property type="entry name" value="DHOase_cat"/>
</dbReference>
<dbReference type="Gene3D" id="3.20.20.140">
    <property type="entry name" value="Metal-dependent hydrolases"/>
    <property type="match status" value="1"/>
</dbReference>
<dbReference type="InterPro" id="IPR013815">
    <property type="entry name" value="ATP_grasp_subdomain_1"/>
</dbReference>
<feature type="region of interest" description="Disordered" evidence="31">
    <location>
        <begin position="1868"/>
        <end position="1890"/>
    </location>
</feature>
<dbReference type="Pfam" id="PF02787">
    <property type="entry name" value="CPSase_L_D3"/>
    <property type="match status" value="1"/>
</dbReference>
<dbReference type="FunFam" id="3.30.470.20:FF:000001">
    <property type="entry name" value="Carbamoyl-phosphate synthase large chain"/>
    <property type="match status" value="1"/>
</dbReference>
<name>A0AA36GPU9_CYLNA</name>
<evidence type="ECO:0000256" key="7">
    <source>
        <dbReference type="ARBA" id="ARBA00022490"/>
    </source>
</evidence>
<comment type="catalytic activity">
    <reaction evidence="27">
        <text>carbamoyl phosphate + L-aspartate = N-carbamoyl-L-aspartate + phosphate + H(+)</text>
        <dbReference type="Rhea" id="RHEA:20013"/>
        <dbReference type="ChEBI" id="CHEBI:15378"/>
        <dbReference type="ChEBI" id="CHEBI:29991"/>
        <dbReference type="ChEBI" id="CHEBI:32814"/>
        <dbReference type="ChEBI" id="CHEBI:43474"/>
        <dbReference type="ChEBI" id="CHEBI:58228"/>
        <dbReference type="EC" id="2.1.3.2"/>
    </reaction>
</comment>
<keyword evidence="10" id="KW-0808">Transferase</keyword>
<dbReference type="InterPro" id="IPR011607">
    <property type="entry name" value="MGS-like_dom"/>
</dbReference>
<dbReference type="FunFam" id="3.40.50.1370:FF:000002">
    <property type="entry name" value="Aspartate carbamoyltransferase 2"/>
    <property type="match status" value="1"/>
</dbReference>
<dbReference type="SMART" id="SM01097">
    <property type="entry name" value="CPSase_sm_chain"/>
    <property type="match status" value="1"/>
</dbReference>
<comment type="function">
    <text evidence="29">Multifunctional protein that encodes the first 3 enzymatic activities of the de novo pyrimidine pathway: carbamoylphosphate synthetase (CPSase; EC 6.3.5.5), aspartate transcarbamylase (ATCase; EC 2.1.3.2) and dihydroorotase (DHOase; EC 3.5.2.3). The CPSase-function is accomplished in 2 steps, by a glutamine-dependent amidotransferase activity (GATase) that binds and cleaves glutamine to produce ammonia, followed by an ammonium-dependent carbamoyl phosphate synthetase, which reacts with the ammonia, hydrogencarbonate and ATP to form carbamoyl phosphate. The endogenously produced carbamoyl phosphate is sequestered and channeled to the ATCase active site. ATCase then catalyzes the formation of carbamoyl-L-aspartate from L-aspartate and carbamoyl phosphate. In the last step, DHOase catalyzes the cyclization of carbamoyl aspartate to dihydroorotate.</text>
</comment>
<dbReference type="GO" id="GO:0004070">
    <property type="term" value="F:aspartate carbamoyltransferase activity"/>
    <property type="evidence" value="ECO:0007669"/>
    <property type="project" value="UniProtKB-EC"/>
</dbReference>
<dbReference type="GO" id="GO:0046872">
    <property type="term" value="F:metal ion binding"/>
    <property type="evidence" value="ECO:0007669"/>
    <property type="project" value="UniProtKB-KW"/>
</dbReference>
<comment type="catalytic activity">
    <reaction evidence="26">
        <text>hydrogencarbonate + L-glutamine + 2 ATP + H2O = carbamoyl phosphate + L-glutamate + 2 ADP + phosphate + 2 H(+)</text>
        <dbReference type="Rhea" id="RHEA:18633"/>
        <dbReference type="ChEBI" id="CHEBI:15377"/>
        <dbReference type="ChEBI" id="CHEBI:15378"/>
        <dbReference type="ChEBI" id="CHEBI:17544"/>
        <dbReference type="ChEBI" id="CHEBI:29985"/>
        <dbReference type="ChEBI" id="CHEBI:30616"/>
        <dbReference type="ChEBI" id="CHEBI:43474"/>
        <dbReference type="ChEBI" id="CHEBI:58228"/>
        <dbReference type="ChEBI" id="CHEBI:58359"/>
        <dbReference type="ChEBI" id="CHEBI:456216"/>
        <dbReference type="EC" id="6.3.5.5"/>
    </reaction>
</comment>
<evidence type="ECO:0000256" key="10">
    <source>
        <dbReference type="ARBA" id="ARBA00022679"/>
    </source>
</evidence>
<dbReference type="PANTHER" id="PTHR11405:SF5">
    <property type="entry name" value="CAD PROTEIN"/>
    <property type="match status" value="1"/>
</dbReference>
<dbReference type="InterPro" id="IPR016185">
    <property type="entry name" value="PreATP-grasp_dom_sf"/>
</dbReference>
<dbReference type="InterPro" id="IPR036901">
    <property type="entry name" value="Asp/Orn_carbamoylTrfase_sf"/>
</dbReference>
<comment type="catalytic activity">
    <reaction evidence="24">
        <text>hydrogencarbonate + NH4(+) + 2 ATP = carbamoyl phosphate + 2 ADP + phosphate + 2 H(+)</text>
        <dbReference type="Rhea" id="RHEA:18029"/>
        <dbReference type="ChEBI" id="CHEBI:15378"/>
        <dbReference type="ChEBI" id="CHEBI:17544"/>
        <dbReference type="ChEBI" id="CHEBI:28938"/>
        <dbReference type="ChEBI" id="CHEBI:30616"/>
        <dbReference type="ChEBI" id="CHEBI:43474"/>
        <dbReference type="ChEBI" id="CHEBI:58228"/>
        <dbReference type="ChEBI" id="CHEBI:456216"/>
        <dbReference type="EC" id="6.3.4.16"/>
    </reaction>
</comment>
<evidence type="ECO:0000256" key="29">
    <source>
        <dbReference type="ARBA" id="ARBA00059164"/>
    </source>
</evidence>
<keyword evidence="16 30" id="KW-0067">ATP-binding</keyword>
<dbReference type="PROSITE" id="PS51855">
    <property type="entry name" value="MGS"/>
    <property type="match status" value="1"/>
</dbReference>
<evidence type="ECO:0000256" key="5">
    <source>
        <dbReference type="ARBA" id="ARBA00004880"/>
    </source>
</evidence>
<comment type="subcellular location">
    <subcellularLocation>
        <location evidence="2">Cytoplasm</location>
    </subcellularLocation>
</comment>
<dbReference type="InterPro" id="IPR002195">
    <property type="entry name" value="Dihydroorotase_CS"/>
</dbReference>
<evidence type="ECO:0000256" key="19">
    <source>
        <dbReference type="ARBA" id="ARBA00023268"/>
    </source>
</evidence>
<dbReference type="SUPFAM" id="SSF52335">
    <property type="entry name" value="Methylglyoxal synthase-like"/>
    <property type="match status" value="1"/>
</dbReference>
<evidence type="ECO:0000256" key="21">
    <source>
        <dbReference type="ARBA" id="ARBA00043979"/>
    </source>
</evidence>
<dbReference type="InterPro" id="IPR005480">
    <property type="entry name" value="CPSase_lsu_oligo"/>
</dbReference>
<dbReference type="FunFam" id="3.30.470.20:FF:000004">
    <property type="entry name" value="Carbamoyl-phosphate synthase (glutamine-hydrolyzing)"/>
    <property type="match status" value="1"/>
</dbReference>
<evidence type="ECO:0000256" key="30">
    <source>
        <dbReference type="PROSITE-ProRule" id="PRU00409"/>
    </source>
</evidence>
<dbReference type="SUPFAM" id="SSF52440">
    <property type="entry name" value="PreATP-grasp domain"/>
    <property type="match status" value="2"/>
</dbReference>
<dbReference type="SUPFAM" id="SSF48108">
    <property type="entry name" value="Carbamoyl phosphate synthetase, large subunit connection domain"/>
    <property type="match status" value="1"/>
</dbReference>
<evidence type="ECO:0000256" key="17">
    <source>
        <dbReference type="ARBA" id="ARBA00022962"/>
    </source>
</evidence>
<keyword evidence="8" id="KW-0597">Phosphoprotein</keyword>
<dbReference type="SUPFAM" id="SSF52317">
    <property type="entry name" value="Class I glutamine amidotransferase-like"/>
    <property type="match status" value="1"/>
</dbReference>
<dbReference type="HAMAP" id="MF_01209">
    <property type="entry name" value="CPSase_S_chain"/>
    <property type="match status" value="1"/>
</dbReference>
<dbReference type="NCBIfam" id="NF009475">
    <property type="entry name" value="PRK12838.1"/>
    <property type="match status" value="1"/>
</dbReference>
<dbReference type="InterPro" id="IPR036897">
    <property type="entry name" value="CarbamoylP_synth_lsu_oligo_sf"/>
</dbReference>
<keyword evidence="19" id="KW-0511">Multifunctional enzyme</keyword>
<dbReference type="FunFam" id="3.40.50.20:FF:000001">
    <property type="entry name" value="Carbamoyl-phosphate synthase large chain"/>
    <property type="match status" value="1"/>
</dbReference>
<keyword evidence="11" id="KW-0479">Metal-binding</keyword>
<dbReference type="InterPro" id="IPR006130">
    <property type="entry name" value="Asp/Orn_carbamoylTrfase"/>
</dbReference>
<dbReference type="InterPro" id="IPR032466">
    <property type="entry name" value="Metal_Hydrolase"/>
</dbReference>
<dbReference type="PROSITE" id="PS00866">
    <property type="entry name" value="CPSASE_1"/>
    <property type="match status" value="2"/>
</dbReference>
<dbReference type="InterPro" id="IPR011059">
    <property type="entry name" value="Metal-dep_hydrolase_composite"/>
</dbReference>
<dbReference type="Pfam" id="PF25596">
    <property type="entry name" value="CPSase_L_D1"/>
    <property type="match status" value="2"/>
</dbReference>
<evidence type="ECO:0000256" key="12">
    <source>
        <dbReference type="ARBA" id="ARBA00022737"/>
    </source>
</evidence>
<dbReference type="SUPFAM" id="SSF56059">
    <property type="entry name" value="Glutathione synthetase ATP-binding domain-like"/>
    <property type="match status" value="2"/>
</dbReference>
<comment type="pathway">
    <text evidence="4">Pyrimidine metabolism; UMP biosynthesis via de novo pathway; (S)-dihydroorotate from bicarbonate: step 2/3.</text>
</comment>
<dbReference type="InterPro" id="IPR011761">
    <property type="entry name" value="ATP-grasp"/>
</dbReference>
<comment type="similarity">
    <text evidence="21">In the C-terminal section; belongs to the aspartate/ornithine carbamoyltransferase superfamily. ATCase family.</text>
</comment>
<dbReference type="InterPro" id="IPR006131">
    <property type="entry name" value="Asp_carbamoyltransf_Asp/Orn-bd"/>
</dbReference>
<evidence type="ECO:0000256" key="16">
    <source>
        <dbReference type="ARBA" id="ARBA00022840"/>
    </source>
</evidence>
<comment type="caution">
    <text evidence="34">The sequence shown here is derived from an EMBL/GenBank/DDBJ whole genome shotgun (WGS) entry which is preliminary data.</text>
</comment>
<evidence type="ECO:0000256" key="1">
    <source>
        <dbReference type="ARBA" id="ARBA00001947"/>
    </source>
</evidence>
<dbReference type="GO" id="GO:0006526">
    <property type="term" value="P:L-arginine biosynthetic process"/>
    <property type="evidence" value="ECO:0007669"/>
    <property type="project" value="TreeGrafter"/>
</dbReference>
<dbReference type="FunFam" id="3.40.50.1380:FF:000005">
    <property type="entry name" value="CAD protein-like isoform X1"/>
    <property type="match status" value="1"/>
</dbReference>
<dbReference type="Gene3D" id="1.10.1030.10">
    <property type="entry name" value="Carbamoyl-phosphate synthetase, large subunit oligomerisation domain"/>
    <property type="match status" value="1"/>
</dbReference>
<dbReference type="SUPFAM" id="SSF51338">
    <property type="entry name" value="Composite domain of metallo-dependent hydrolases"/>
    <property type="match status" value="1"/>
</dbReference>
<dbReference type="PROSITE" id="PS00867">
    <property type="entry name" value="CPSASE_2"/>
    <property type="match status" value="2"/>
</dbReference>
<dbReference type="FunFam" id="3.40.50.1370:FF:000005">
    <property type="entry name" value="CAD protein-like isoform X1"/>
    <property type="match status" value="1"/>
</dbReference>
<dbReference type="Gene3D" id="3.30.470.20">
    <property type="entry name" value="ATP-grasp fold, B domain"/>
    <property type="match status" value="2"/>
</dbReference>
<evidence type="ECO:0000256" key="4">
    <source>
        <dbReference type="ARBA" id="ARBA00004852"/>
    </source>
</evidence>
<dbReference type="Pfam" id="PF02142">
    <property type="entry name" value="MGS"/>
    <property type="match status" value="1"/>
</dbReference>
<keyword evidence="17" id="KW-0315">Glutamine amidotransferase</keyword>
<evidence type="ECO:0000259" key="32">
    <source>
        <dbReference type="PROSITE" id="PS50975"/>
    </source>
</evidence>
<dbReference type="InterPro" id="IPR006274">
    <property type="entry name" value="CarbamoylP_synth_ssu"/>
</dbReference>
<comment type="catalytic activity">
    <reaction evidence="28">
        <text>L-glutamine + H2O = L-glutamate + NH4(+)</text>
        <dbReference type="Rhea" id="RHEA:15889"/>
        <dbReference type="ChEBI" id="CHEBI:15377"/>
        <dbReference type="ChEBI" id="CHEBI:28938"/>
        <dbReference type="ChEBI" id="CHEBI:29985"/>
        <dbReference type="ChEBI" id="CHEBI:58359"/>
        <dbReference type="EC" id="3.5.1.2"/>
    </reaction>
</comment>
<evidence type="ECO:0000313" key="35">
    <source>
        <dbReference type="Proteomes" id="UP001176961"/>
    </source>
</evidence>
<comment type="pathway">
    <text evidence="3">Pyrimidine metabolism; UMP biosynthesis via de novo pathway; (S)-dihydroorotate from bicarbonate: step 1/3.</text>
</comment>
<evidence type="ECO:0000256" key="31">
    <source>
        <dbReference type="SAM" id="MobiDB-lite"/>
    </source>
</evidence>
<dbReference type="GO" id="GO:0006221">
    <property type="term" value="P:pyrimidine nucleotide biosynthetic process"/>
    <property type="evidence" value="ECO:0007669"/>
    <property type="project" value="UniProtKB-KW"/>
</dbReference>
<accession>A0AA36GPU9</accession>
<evidence type="ECO:0008006" key="36">
    <source>
        <dbReference type="Google" id="ProtNLM"/>
    </source>
</evidence>
<dbReference type="HAMAP" id="MF_00001">
    <property type="entry name" value="Asp_carb_tr"/>
    <property type="match status" value="1"/>
</dbReference>
<feature type="domain" description="ATP-grasp" evidence="32">
    <location>
        <begin position="1072"/>
        <end position="1263"/>
    </location>
</feature>
<dbReference type="CDD" id="cd01744">
    <property type="entry name" value="GATase1_CPSase"/>
    <property type="match status" value="1"/>
</dbReference>
<evidence type="ECO:0000256" key="25">
    <source>
        <dbReference type="ARBA" id="ARBA00048492"/>
    </source>
</evidence>
<evidence type="ECO:0000256" key="20">
    <source>
        <dbReference type="ARBA" id="ARBA00043968"/>
    </source>
</evidence>
<dbReference type="EMBL" id="CATQJL010000112">
    <property type="protein sequence ID" value="CAJ0595976.1"/>
    <property type="molecule type" value="Genomic_DNA"/>
</dbReference>
<dbReference type="FunFam" id="3.20.20.140:FF:000036">
    <property type="entry name" value="Carbamoyl-phosphate synthase large chain"/>
    <property type="match status" value="1"/>
</dbReference>
<dbReference type="Gene3D" id="3.30.1490.20">
    <property type="entry name" value="ATP-grasp fold, A domain"/>
    <property type="match status" value="1"/>
</dbReference>
<comment type="pathway">
    <text evidence="5">Pyrimidine metabolism; UMP biosynthesis via de novo pathway; (S)-dihydroorotate from bicarbonate: step 3/3.</text>
</comment>
<dbReference type="CDD" id="cd01316">
    <property type="entry name" value="CAD_DHOase"/>
    <property type="match status" value="1"/>
</dbReference>
<evidence type="ECO:0000256" key="23">
    <source>
        <dbReference type="ARBA" id="ARBA00043998"/>
    </source>
</evidence>
<dbReference type="GO" id="GO:0004087">
    <property type="term" value="F:carbamoyl-phosphate synthase (ammonia) activity"/>
    <property type="evidence" value="ECO:0007669"/>
    <property type="project" value="UniProtKB-EC"/>
</dbReference>
<dbReference type="NCBIfam" id="NF003671">
    <property type="entry name" value="PRK05294.1"/>
    <property type="match status" value="1"/>
</dbReference>
<dbReference type="Gene3D" id="3.40.50.1380">
    <property type="entry name" value="Methylglyoxal synthase-like domain"/>
    <property type="match status" value="1"/>
</dbReference>
<evidence type="ECO:0000256" key="28">
    <source>
        <dbReference type="ARBA" id="ARBA00049534"/>
    </source>
</evidence>
<dbReference type="InterPro" id="IPR006275">
    <property type="entry name" value="CPSase_lsu"/>
</dbReference>
<keyword evidence="13 30" id="KW-0547">Nucleotide-binding</keyword>
<dbReference type="PRINTS" id="PR00099">
    <property type="entry name" value="CPSGATASE"/>
</dbReference>
<dbReference type="FunFam" id="3.40.50.20:FF:000002">
    <property type="entry name" value="Carbamoyl-phosphate synthase large chain"/>
    <property type="match status" value="1"/>
</dbReference>
<evidence type="ECO:0000256" key="27">
    <source>
        <dbReference type="ARBA" id="ARBA00048859"/>
    </source>
</evidence>
<dbReference type="SMART" id="SM01096">
    <property type="entry name" value="CPSase_L_D3"/>
    <property type="match status" value="1"/>
</dbReference>
<feature type="domain" description="ATP-grasp" evidence="32">
    <location>
        <begin position="534"/>
        <end position="726"/>
    </location>
</feature>
<comment type="similarity">
    <text evidence="22">In the N-terminal section; belongs to the CarA family.</text>
</comment>
<evidence type="ECO:0000256" key="9">
    <source>
        <dbReference type="ARBA" id="ARBA00022598"/>
    </source>
</evidence>
<dbReference type="PRINTS" id="PR00098">
    <property type="entry name" value="CPSASE"/>
</dbReference>
<dbReference type="SMART" id="SM00851">
    <property type="entry name" value="MGS"/>
    <property type="match status" value="1"/>
</dbReference>
<dbReference type="PROSITE" id="PS00482">
    <property type="entry name" value="DIHYDROOROTASE_1"/>
    <property type="match status" value="1"/>
</dbReference>
<dbReference type="PROSITE" id="PS50975">
    <property type="entry name" value="ATP_GRASP"/>
    <property type="match status" value="2"/>
</dbReference>
<evidence type="ECO:0000256" key="18">
    <source>
        <dbReference type="ARBA" id="ARBA00022975"/>
    </source>
</evidence>
<dbReference type="InterPro" id="IPR036914">
    <property type="entry name" value="MGS-like_dom_sf"/>
</dbReference>
<dbReference type="SUPFAM" id="SSF53671">
    <property type="entry name" value="Aspartate/ornithine carbamoyltransferase"/>
    <property type="match status" value="1"/>
</dbReference>
<evidence type="ECO:0000256" key="24">
    <source>
        <dbReference type="ARBA" id="ARBA00047359"/>
    </source>
</evidence>
<feature type="compositionally biased region" description="Basic and acidic residues" evidence="31">
    <location>
        <begin position="1868"/>
        <end position="1879"/>
    </location>
</feature>
<feature type="compositionally biased region" description="Polar residues" evidence="31">
    <location>
        <begin position="1880"/>
        <end position="1890"/>
    </location>
</feature>
<dbReference type="GO" id="GO:0004359">
    <property type="term" value="F:glutaminase activity"/>
    <property type="evidence" value="ECO:0007669"/>
    <property type="project" value="UniProtKB-EC"/>
</dbReference>
<comment type="catalytic activity">
    <reaction evidence="25">
        <text>(S)-dihydroorotate + H2O = N-carbamoyl-L-aspartate + H(+)</text>
        <dbReference type="Rhea" id="RHEA:24296"/>
        <dbReference type="ChEBI" id="CHEBI:15377"/>
        <dbReference type="ChEBI" id="CHEBI:15378"/>
        <dbReference type="ChEBI" id="CHEBI:30864"/>
        <dbReference type="ChEBI" id="CHEBI:32814"/>
        <dbReference type="EC" id="3.5.2.3"/>
    </reaction>
</comment>
<dbReference type="Pfam" id="PF00117">
    <property type="entry name" value="GATase"/>
    <property type="match status" value="1"/>
</dbReference>
<dbReference type="NCBIfam" id="NF009455">
    <property type="entry name" value="PRK12815.1"/>
    <property type="match status" value="1"/>
</dbReference>
<dbReference type="Gene3D" id="3.50.30.20">
    <property type="entry name" value="Carbamoyl-phosphate synthase small subunit, N-terminal domain"/>
    <property type="match status" value="1"/>
</dbReference>
<dbReference type="InterPro" id="IPR002082">
    <property type="entry name" value="Asp_carbamoyltransf"/>
</dbReference>
<evidence type="ECO:0000256" key="14">
    <source>
        <dbReference type="ARBA" id="ARBA00022801"/>
    </source>
</evidence>
<dbReference type="InterPro" id="IPR006132">
    <property type="entry name" value="Asp/Orn_carbamoyltranf_P-bd"/>
</dbReference>
<evidence type="ECO:0000256" key="2">
    <source>
        <dbReference type="ARBA" id="ARBA00004496"/>
    </source>
</evidence>
<dbReference type="GO" id="GO:0004151">
    <property type="term" value="F:dihydroorotase activity"/>
    <property type="evidence" value="ECO:0007669"/>
    <property type="project" value="UniProtKB-EC"/>
</dbReference>
<evidence type="ECO:0000256" key="22">
    <source>
        <dbReference type="ARBA" id="ARBA00043984"/>
    </source>
</evidence>
<dbReference type="NCBIfam" id="NF002032">
    <property type="entry name" value="PRK00856.1"/>
    <property type="match status" value="1"/>
</dbReference>
<evidence type="ECO:0000259" key="33">
    <source>
        <dbReference type="PROSITE" id="PS51855"/>
    </source>
</evidence>
<dbReference type="InterPro" id="IPR005479">
    <property type="entry name" value="CPAse_ATP-bd"/>
</dbReference>
<feature type="domain" description="MGS-like" evidence="33">
    <location>
        <begin position="1335"/>
        <end position="1491"/>
    </location>
</feature>
<dbReference type="Pfam" id="PF02786">
    <property type="entry name" value="CPSase_L_D2"/>
    <property type="match status" value="2"/>
</dbReference>
<dbReference type="InterPro" id="IPR058047">
    <property type="entry name" value="CPSase_preATP-grasp"/>
</dbReference>
<evidence type="ECO:0000256" key="6">
    <source>
        <dbReference type="ARBA" id="ARBA00011643"/>
    </source>
</evidence>
<dbReference type="Gene3D" id="3.40.50.20">
    <property type="match status" value="2"/>
</dbReference>
<dbReference type="GO" id="GO:0005951">
    <property type="term" value="C:carbamoyl-phosphate synthase complex"/>
    <property type="evidence" value="ECO:0007669"/>
    <property type="project" value="TreeGrafter"/>
</dbReference>
<keyword evidence="35" id="KW-1185">Reference proteome</keyword>
<dbReference type="Pfam" id="PF00185">
    <property type="entry name" value="OTCace"/>
    <property type="match status" value="1"/>
</dbReference>
<comment type="similarity">
    <text evidence="20">In the 3rd section; belongs to the metallo-dependent hydrolases superfamily. DHOase family. CAD subfamily.</text>
</comment>
<sequence>MTGVIKDFFPAQSSYHLAAPFLSLRSTLTSVHLTTTDALGDNEGDAIVFQTGMVGYVESLTDPSYAQQLLTLTYPMIGNYGVPSHEHIDKHGLPLHFESDRIWPAALIVDRICAENEHSHWEAVESLSSWLRSAGVPGLAGIDIRMLTKKIREQGTMKAKLIIETDDPFKYQFRDIYEQNLVSFVSRKSPEIFGVGDVTIVAVDCGMKNNQIRCLVDRGVRVKVVPWDHPFETEAFDGLFISNGPGDPEKCSILVDRLSALLQTTNKPIFGICLGHQLLARAAGAKTYKLKYGNRGHNQPCTHADTWRCFITSQNHGFAVDASSLPHDWRPLFTNENDTTNEGIAHKQKPWFSVQFHPEHTAGPTDCEFLFDVFVDAVNSVKKEKECLVTDMITGSIRYGSDYIVKHQRKVLVLGSGGLTIGQAGEFDYSGAQALKALKEEGLKTVLINPNVATVQTSKGFADFTYFLPITKEYVVDVIKKERPTGILCTFGGQTALNCAIDLYKDGVFEQYNVQVLGTPIQTIMNTEDREKFNEEVTSIGEEVAPSRAATTLEGAIEAAELLGYPVLVRAAFALGGLGSGFADNRAELVAIAQQALAHSDQVLVDKSLKGWKEIEYEVVRDAYDNCVTVCNMENVDPLGIHTGESVVVAPSQTLSDKEYNMLRTCAIKVIRHLGIIGECNIQYALDPSSHTYYIIEVNARLSRSSALASKATGYPLAYVAAKLALGARLPMIKNSVTGTTTACFEPSLDYCVVKIPRWDLGKFARVSQQIGSSMKSVGEVMGIGRSFEEAFQKALRMVSDHADGFSPYTFPRQPTDEDLEKPTDKRMFALARGMYHGDFDVEKAYKLTHIDRWFLYRMNNIVEIYHKLEKETLCTLSAQLLLEAKQAGFSDRQIAKKVGSTEYMVRERRLRLKVTPCVKQIDTVAGEWPAQTNYLYVTYNGVENDVEFNMKNAVIVLGSGVYRIGSSVEFDASCVGCVRELKALGYQTITVNCNPETVSTDYDMCDRLYFEEISFETVIDIYHMERPKGVILAFGGQAPNNIAMSLSKAQVNIFGTSPNDIDSAEDRFKFSRKLESLQITQPLWKKSDNIEDAKLFCAKVGYPCLIRPSYVLSGAAMNVAHNEDDLAAFLKQAAVIAKEHPVVVSKFINEAKEIDVDAVAKDGEVLVMAVCEHVENAGTHSGDATLVTPPQDLNQVTLDRIKDITYRIAIAFNVNGPFNMQLIAKDNELKVIECNLRVSRSFPFVSKTLDFDFVALATRAMMCVDNPAIGSSLKKHALLRGKGRVGVKAPQFSFSRLAGADVMLGVEMASTGEVGCFGSNRQEAYLKALLSTGFTVPKRNIFLSIGGYHAKSEMLRSVQILQKLGFDLFGSKGTADYFQSNDINIKAVDWPFEEGSSDEKTGAGTRSVAEFLDNKEFHLVINLPIRGSGAYRVSAYRTHGYKTRRMAIDNGIPLITDIKCAKLFIEALRTVGPLPSVNSQIDCIASRSLKRLPGLVDIHVHVREPGATHKEDWTTCTRAALAGGITQILAMPNTNPPLTDLETYQMTEKLAAKQAVVDYALYVGATPRNVRVAADMASMVAGLKLFLNQTFSTLQMDSVSDWVKHFESFPSSRPIVCHAEKQTLAAVLCVAQMAGRAVHICHVSNAEEIQLVRNAKKKGWPVTCEVCPHHLFLTSEDLPEGLKEVRPRLATAADRKALWDNLDYIDCFATDHAPHTWAEKSESDKVPPGFPGVEFLLPLMLTAVSQGKLTLRQLVDRLHNNPKKIFGLPDQEETYIEVDMDEEWLIPDHGGHSKCGWTPYAGMRVRGKVQKVVIRGEVAFVDGEIIVEPGFGKNMRILQASPLQKLGKAGSSNELDLDTSIMGELHVSTEDTKPDRSMSSDSTPSPVPMLSTTPGAVSLTGSHLLSVHDLSKATINRIFDVADRFRSDVERRHSLTHVLEGYVMASMFYEVSTRTASSFSAAMQRLGGAVVHMDSHTSSVQKGETLEDSVTIMSNYADIVVLRHNETGAAARAAAISSKPVINAGDGSGEHPTQALLDVYTIRQEIGTLNGVTIAMVGDLKNGRTVHSLAKLLCVYKDITLHYVSPVPELRMPESVIDYVERKAGFTQKIFTSLPEGIQNVDVIYVTRIQKERFEREEDYNRVKGSYILTAKLLNAAARPQEFGGNILGPSRNLPIVLHPLPRVDEISTELDRDDRAAYFRQAKNGMFVRMAIIAMLLGKAPF</sequence>
<evidence type="ECO:0000256" key="3">
    <source>
        <dbReference type="ARBA" id="ARBA00004812"/>
    </source>
</evidence>
<dbReference type="GO" id="GO:0006541">
    <property type="term" value="P:glutamine metabolic process"/>
    <property type="evidence" value="ECO:0007669"/>
    <property type="project" value="InterPro"/>
</dbReference>
<dbReference type="PROSITE" id="PS00097">
    <property type="entry name" value="CARBAMOYLTRANSFERASE"/>
    <property type="match status" value="1"/>
</dbReference>
<comment type="cofactor">
    <cofactor evidence="1">
        <name>Zn(2+)</name>
        <dbReference type="ChEBI" id="CHEBI:29105"/>
    </cofactor>
</comment>
<dbReference type="GO" id="GO:0006207">
    <property type="term" value="P:'de novo' pyrimidine nucleobase biosynthetic process"/>
    <property type="evidence" value="ECO:0007669"/>
    <property type="project" value="InterPro"/>
</dbReference>